<sequence length="200" mass="21866">MRNTYPTLDGWRERVRRASLAQPGSLLAADGKAWPPNPLADCAAACLTAAVDHLQAVRVLSDESKSLHPLATYSLTRGALLSAATSVWLLAPPEPEERQKRGRAYADHLLMRRQEWNAEIRTAPGVNWRRLATVQRALVLRRHGVRVYAGSHRGLSMPSPTALVGKAASTVFATEPAVATEIRAQWRATSSDAHGLVWGH</sequence>
<dbReference type="EMBL" id="BKBA01000014">
    <property type="protein sequence ID" value="GEQ15234.1"/>
    <property type="molecule type" value="Genomic_DNA"/>
</dbReference>
<gene>
    <name evidence="1" type="ORF">KLO01_32810</name>
</gene>
<name>A0A512T4U4_9MICO</name>
<keyword evidence="2" id="KW-1185">Reference proteome</keyword>
<dbReference type="Proteomes" id="UP000321793">
    <property type="component" value="Unassembled WGS sequence"/>
</dbReference>
<reference evidence="1 2" key="1">
    <citation type="submission" date="2019-07" db="EMBL/GenBank/DDBJ databases">
        <title>Whole genome shotgun sequence of Knoellia locipacati NBRC 109775.</title>
        <authorList>
            <person name="Hosoyama A."/>
            <person name="Uohara A."/>
            <person name="Ohji S."/>
            <person name="Ichikawa N."/>
        </authorList>
    </citation>
    <scope>NUCLEOTIDE SEQUENCE [LARGE SCALE GENOMIC DNA]</scope>
    <source>
        <strain evidence="1 2">NBRC 109775</strain>
    </source>
</reference>
<evidence type="ECO:0000313" key="2">
    <source>
        <dbReference type="Proteomes" id="UP000321793"/>
    </source>
</evidence>
<evidence type="ECO:0000313" key="1">
    <source>
        <dbReference type="EMBL" id="GEQ15234.1"/>
    </source>
</evidence>
<accession>A0A512T4U4</accession>
<protein>
    <submittedName>
        <fullName evidence="1">Uncharacterized protein</fullName>
    </submittedName>
</protein>
<dbReference type="AlphaFoldDB" id="A0A512T4U4"/>
<proteinExistence type="predicted"/>
<organism evidence="1 2">
    <name type="scientific">Knoellia locipacati</name>
    <dbReference type="NCBI Taxonomy" id="882824"/>
    <lineage>
        <taxon>Bacteria</taxon>
        <taxon>Bacillati</taxon>
        <taxon>Actinomycetota</taxon>
        <taxon>Actinomycetes</taxon>
        <taxon>Micrococcales</taxon>
        <taxon>Intrasporangiaceae</taxon>
        <taxon>Knoellia</taxon>
    </lineage>
</organism>
<comment type="caution">
    <text evidence="1">The sequence shown here is derived from an EMBL/GenBank/DDBJ whole genome shotgun (WGS) entry which is preliminary data.</text>
</comment>